<evidence type="ECO:0000313" key="19">
    <source>
        <dbReference type="Proteomes" id="UP000236724"/>
    </source>
</evidence>
<dbReference type="InterPro" id="IPR001054">
    <property type="entry name" value="A/G_cyclase"/>
</dbReference>
<evidence type="ECO:0000259" key="15">
    <source>
        <dbReference type="PROSITE" id="PS50110"/>
    </source>
</evidence>
<evidence type="ECO:0000256" key="4">
    <source>
        <dbReference type="ARBA" id="ARBA00022475"/>
    </source>
</evidence>
<dbReference type="SMART" id="SM00304">
    <property type="entry name" value="HAMP"/>
    <property type="match status" value="1"/>
</dbReference>
<keyword evidence="9 13" id="KW-1133">Transmembrane helix</keyword>
<dbReference type="Pfam" id="PF00072">
    <property type="entry name" value="Response_reg"/>
    <property type="match status" value="1"/>
</dbReference>
<sequence length="1139" mass="127465">MWQLLCRFNPLRLIPSGKASLRTLLIVPFMLQIFVAVGLTGAIAFFNGQKAVNDLAGQLRNEVTARIQERLQAYLSIPHKVNELNSNALSLKEIDLHNAEEDSRHFYQQVKTFKLISHSYVATPAGGYFGAKRLSDDSYQVMRRVNGDNLYFSVDAQGFPVSQVKIAKNYDPRLRPWYQAAVQKQQATWSAVYPDFTTNSLAITAASPLYQDNKNLKAVLGASFILSWMDDFLSSLRIGKTGQTFIMDRNGLLIASSSHAPVLKKQTDKSQSVRIPANESSNARIRHATQAVQQYFGDLSHISTSQSLDFVLNNDKQFLQITPLRDRHGLDWLILVIVPESDFMERINMISVATFWLSVVALVLGLLGGLLTSHWVIRPIQHLNNAAKSLALGRWDQVVEARRKDELGELARSFNSMAEQLKESFATLETKNADLRKLDTLKDEFLANTSHELRTPLNGIVGIAESMCDGAVGSISESQRKNLLMVAQSGHRLTNLVNDILDFSKLKHKNINLQLKSVGMREVVEVVLMFSQTLVGQKAVKLINHIPQNLPPVLADENRLQQILHNLVGNAIKFTESGKIEIFAEYQTTAKPPRLLIRIRDTGIGISAEKLGQIFDSFEQVDGSNARQYGGTGLGLTVTKQLVELHQGQITVTSQPNQGSEFSFTLPVVEDEKTPTADLSNISPHMSTRMPLHETQIKTASVPDANEQIQQAGAKSSHQKSLIHPNPDQFTILIVDDEPINLQVLVNHLSLQNYAVVEANDGLEALQLVEEGLKPHLVLLDIMMPRMTGYEVCRRLREYFPANELPILLLTAKTQVSNLIEGLDAGANDYLTKPVSKNELLARIKTHLQLSNLNIAYGRFVPHEFIQLMDKQSVVDVKLGDHIERNMTILFSDIRGFTTISEAMTPQENFDFINAYLSRMEPIISKYEGFIDKYIGDAIMALFPGSVDSAVQAGVDMLIRLVEYNTSRGRPGRPNLKIGIGIHFGSLMLGTVGGKNRMDGTVIADAVNLASRTEGLTKSYGTALLITEQTYQNMRHPEQFLTRMVDRVRVKGKTEAVTVYEVFDADEAKERQLKLKTLDIFSEGFHHYHDMRITAAQACFQQVLEQNPQDSVVEVYLQRCQQVLEGELEIVEEPQTKEF</sequence>
<evidence type="ECO:0000313" key="18">
    <source>
        <dbReference type="EMBL" id="SEH04361.1"/>
    </source>
</evidence>
<evidence type="ECO:0000259" key="16">
    <source>
        <dbReference type="PROSITE" id="PS50125"/>
    </source>
</evidence>
<evidence type="ECO:0000256" key="8">
    <source>
        <dbReference type="ARBA" id="ARBA00022777"/>
    </source>
</evidence>
<dbReference type="Gene3D" id="3.40.50.2300">
    <property type="match status" value="1"/>
</dbReference>
<evidence type="ECO:0000259" key="14">
    <source>
        <dbReference type="PROSITE" id="PS50109"/>
    </source>
</evidence>
<evidence type="ECO:0000256" key="6">
    <source>
        <dbReference type="ARBA" id="ARBA00022679"/>
    </source>
</evidence>
<dbReference type="Pfam" id="PF00211">
    <property type="entry name" value="Guanylate_cyc"/>
    <property type="match status" value="1"/>
</dbReference>
<dbReference type="SMART" id="SM00044">
    <property type="entry name" value="CYCc"/>
    <property type="match status" value="1"/>
</dbReference>
<evidence type="ECO:0000256" key="1">
    <source>
        <dbReference type="ARBA" id="ARBA00000085"/>
    </source>
</evidence>
<dbReference type="CDD" id="cd16922">
    <property type="entry name" value="HATPase_EvgS-ArcB-TorS-like"/>
    <property type="match status" value="1"/>
</dbReference>
<dbReference type="InterPro" id="IPR001789">
    <property type="entry name" value="Sig_transdc_resp-reg_receiver"/>
</dbReference>
<dbReference type="GO" id="GO:0004016">
    <property type="term" value="F:adenylate cyclase activity"/>
    <property type="evidence" value="ECO:0007669"/>
    <property type="project" value="UniProtKB-ARBA"/>
</dbReference>
<evidence type="ECO:0000256" key="11">
    <source>
        <dbReference type="ARBA" id="ARBA00023136"/>
    </source>
</evidence>
<feature type="modified residue" description="4-aspartylphosphate" evidence="12">
    <location>
        <position position="781"/>
    </location>
</feature>
<dbReference type="GO" id="GO:0009927">
    <property type="term" value="F:histidine phosphotransfer kinase activity"/>
    <property type="evidence" value="ECO:0007669"/>
    <property type="project" value="TreeGrafter"/>
</dbReference>
<dbReference type="InterPro" id="IPR003661">
    <property type="entry name" value="HisK_dim/P_dom"/>
</dbReference>
<dbReference type="InterPro" id="IPR003660">
    <property type="entry name" value="HAMP_dom"/>
</dbReference>
<evidence type="ECO:0000256" key="10">
    <source>
        <dbReference type="ARBA" id="ARBA00023012"/>
    </source>
</evidence>
<dbReference type="PANTHER" id="PTHR43047">
    <property type="entry name" value="TWO-COMPONENT HISTIDINE PROTEIN KINASE"/>
    <property type="match status" value="1"/>
</dbReference>
<dbReference type="Pfam" id="PF02518">
    <property type="entry name" value="HATPase_c"/>
    <property type="match status" value="1"/>
</dbReference>
<dbReference type="CDD" id="cd07302">
    <property type="entry name" value="CHD"/>
    <property type="match status" value="1"/>
</dbReference>
<feature type="domain" description="HAMP" evidence="17">
    <location>
        <begin position="374"/>
        <end position="426"/>
    </location>
</feature>
<dbReference type="CDD" id="cd00082">
    <property type="entry name" value="HisKA"/>
    <property type="match status" value="1"/>
</dbReference>
<dbReference type="GO" id="GO:0000155">
    <property type="term" value="F:phosphorelay sensor kinase activity"/>
    <property type="evidence" value="ECO:0007669"/>
    <property type="project" value="InterPro"/>
</dbReference>
<feature type="domain" description="Guanylate cyclase" evidence="16">
    <location>
        <begin position="888"/>
        <end position="1014"/>
    </location>
</feature>
<dbReference type="InterPro" id="IPR005467">
    <property type="entry name" value="His_kinase_dom"/>
</dbReference>
<dbReference type="Gene3D" id="3.30.70.1230">
    <property type="entry name" value="Nucleotide cyclase"/>
    <property type="match status" value="1"/>
</dbReference>
<name>A0A1H6F4R2_9GAMM</name>
<dbReference type="SMART" id="SM00387">
    <property type="entry name" value="HATPase_c"/>
    <property type="match status" value="1"/>
</dbReference>
<keyword evidence="5 12" id="KW-0597">Phosphoprotein</keyword>
<dbReference type="SMART" id="SM00388">
    <property type="entry name" value="HisKA"/>
    <property type="match status" value="1"/>
</dbReference>
<dbReference type="Gene3D" id="3.30.450.20">
    <property type="entry name" value="PAS domain"/>
    <property type="match status" value="2"/>
</dbReference>
<dbReference type="SUPFAM" id="SSF47384">
    <property type="entry name" value="Homodimeric domain of signal transducing histidine kinase"/>
    <property type="match status" value="1"/>
</dbReference>
<keyword evidence="11 13" id="KW-0472">Membrane</keyword>
<dbReference type="Pfam" id="PF00672">
    <property type="entry name" value="HAMP"/>
    <property type="match status" value="1"/>
</dbReference>
<dbReference type="GO" id="GO:0005886">
    <property type="term" value="C:plasma membrane"/>
    <property type="evidence" value="ECO:0007669"/>
    <property type="project" value="UniProtKB-SubCell"/>
</dbReference>
<keyword evidence="4" id="KW-1003">Cell membrane</keyword>
<protein>
    <recommendedName>
        <fullName evidence="3">histidine kinase</fullName>
        <ecNumber evidence="3">2.7.13.3</ecNumber>
    </recommendedName>
</protein>
<dbReference type="Proteomes" id="UP000236724">
    <property type="component" value="Unassembled WGS sequence"/>
</dbReference>
<keyword evidence="6 18" id="KW-0808">Transferase</keyword>
<keyword evidence="8 18" id="KW-0418">Kinase</keyword>
<feature type="transmembrane region" description="Helical" evidence="13">
    <location>
        <begin position="20"/>
        <end position="46"/>
    </location>
</feature>
<dbReference type="Gene3D" id="1.10.8.500">
    <property type="entry name" value="HAMP domain in histidine kinase"/>
    <property type="match status" value="1"/>
</dbReference>
<dbReference type="PROSITE" id="PS50125">
    <property type="entry name" value="GUANYLATE_CYCLASE_2"/>
    <property type="match status" value="1"/>
</dbReference>
<proteinExistence type="predicted"/>
<dbReference type="EC" id="2.7.13.3" evidence="3"/>
<keyword evidence="7 13" id="KW-0812">Transmembrane</keyword>
<dbReference type="SUPFAM" id="SSF55073">
    <property type="entry name" value="Nucleotide cyclase"/>
    <property type="match status" value="1"/>
</dbReference>
<dbReference type="Pfam" id="PF00512">
    <property type="entry name" value="HisKA"/>
    <property type="match status" value="1"/>
</dbReference>
<feature type="transmembrane region" description="Helical" evidence="13">
    <location>
        <begin position="353"/>
        <end position="377"/>
    </location>
</feature>
<dbReference type="CDD" id="cd12913">
    <property type="entry name" value="PDC1_MCP_like"/>
    <property type="match status" value="1"/>
</dbReference>
<reference evidence="18 19" key="1">
    <citation type="submission" date="2016-10" db="EMBL/GenBank/DDBJ databases">
        <authorList>
            <person name="de Groot N.N."/>
        </authorList>
    </citation>
    <scope>NUCLEOTIDE SEQUENCE [LARGE SCALE GENOMIC DNA]</scope>
    <source>
        <strain evidence="18">MBHS1</strain>
    </source>
</reference>
<feature type="domain" description="Response regulatory" evidence="15">
    <location>
        <begin position="731"/>
        <end position="848"/>
    </location>
</feature>
<dbReference type="Gene3D" id="3.30.565.10">
    <property type="entry name" value="Histidine kinase-like ATPase, C-terminal domain"/>
    <property type="match status" value="1"/>
</dbReference>
<evidence type="ECO:0000256" key="2">
    <source>
        <dbReference type="ARBA" id="ARBA00004651"/>
    </source>
</evidence>
<dbReference type="CDD" id="cd12912">
    <property type="entry name" value="PDC2_MCP_like"/>
    <property type="match status" value="1"/>
</dbReference>
<dbReference type="InterPro" id="IPR004358">
    <property type="entry name" value="Sig_transdc_His_kin-like_C"/>
</dbReference>
<dbReference type="PRINTS" id="PR00344">
    <property type="entry name" value="BCTRLSENSOR"/>
</dbReference>
<dbReference type="InterPro" id="IPR029787">
    <property type="entry name" value="Nucleotide_cyclase"/>
</dbReference>
<dbReference type="GO" id="GO:0009190">
    <property type="term" value="P:cyclic nucleotide biosynthetic process"/>
    <property type="evidence" value="ECO:0007669"/>
    <property type="project" value="InterPro"/>
</dbReference>
<dbReference type="InterPro" id="IPR029151">
    <property type="entry name" value="Sensor-like_sf"/>
</dbReference>
<comment type="catalytic activity">
    <reaction evidence="1">
        <text>ATP + protein L-histidine = ADP + protein N-phospho-L-histidine.</text>
        <dbReference type="EC" id="2.7.13.3"/>
    </reaction>
</comment>
<evidence type="ECO:0000256" key="3">
    <source>
        <dbReference type="ARBA" id="ARBA00012438"/>
    </source>
</evidence>
<dbReference type="SMART" id="SM00448">
    <property type="entry name" value="REC"/>
    <property type="match status" value="1"/>
</dbReference>
<dbReference type="EMBL" id="FMSV02000046">
    <property type="protein sequence ID" value="SEH04361.1"/>
    <property type="molecule type" value="Genomic_DNA"/>
</dbReference>
<gene>
    <name evidence="18" type="primary">luxQ_1</name>
    <name evidence="18" type="ORF">MBHS_00207</name>
</gene>
<dbReference type="InterPro" id="IPR011006">
    <property type="entry name" value="CheY-like_superfamily"/>
</dbReference>
<dbReference type="SUPFAM" id="SSF52172">
    <property type="entry name" value="CheY-like"/>
    <property type="match status" value="1"/>
</dbReference>
<evidence type="ECO:0000256" key="9">
    <source>
        <dbReference type="ARBA" id="ARBA00022989"/>
    </source>
</evidence>
<feature type="domain" description="Histidine kinase" evidence="14">
    <location>
        <begin position="448"/>
        <end position="670"/>
    </location>
</feature>
<dbReference type="SUPFAM" id="SSF158472">
    <property type="entry name" value="HAMP domain-like"/>
    <property type="match status" value="1"/>
</dbReference>
<dbReference type="PROSITE" id="PS50110">
    <property type="entry name" value="RESPONSE_REGULATORY"/>
    <property type="match status" value="1"/>
</dbReference>
<dbReference type="PROSITE" id="PS50885">
    <property type="entry name" value="HAMP"/>
    <property type="match status" value="1"/>
</dbReference>
<keyword evidence="19" id="KW-1185">Reference proteome</keyword>
<dbReference type="InterPro" id="IPR003594">
    <property type="entry name" value="HATPase_dom"/>
</dbReference>
<dbReference type="Gene3D" id="1.10.287.130">
    <property type="match status" value="1"/>
</dbReference>
<organism evidence="18 19">
    <name type="scientific">Candidatus Venteria ishoeyi</name>
    <dbReference type="NCBI Taxonomy" id="1899563"/>
    <lineage>
        <taxon>Bacteria</taxon>
        <taxon>Pseudomonadati</taxon>
        <taxon>Pseudomonadota</taxon>
        <taxon>Gammaproteobacteria</taxon>
        <taxon>Thiotrichales</taxon>
        <taxon>Thiotrichaceae</taxon>
        <taxon>Venteria</taxon>
    </lineage>
</organism>
<dbReference type="PROSITE" id="PS50109">
    <property type="entry name" value="HIS_KIN"/>
    <property type="match status" value="1"/>
</dbReference>
<dbReference type="FunFam" id="3.30.565.10:FF:000010">
    <property type="entry name" value="Sensor histidine kinase RcsC"/>
    <property type="match status" value="1"/>
</dbReference>
<keyword evidence="10" id="KW-0902">Two-component regulatory system</keyword>
<evidence type="ECO:0000256" key="12">
    <source>
        <dbReference type="PROSITE-ProRule" id="PRU00169"/>
    </source>
</evidence>
<dbReference type="OrthoDB" id="2521613at2"/>
<comment type="subcellular location">
    <subcellularLocation>
        <location evidence="2">Cell membrane</location>
        <topology evidence="2">Multi-pass membrane protein</topology>
    </subcellularLocation>
</comment>
<evidence type="ECO:0000256" key="7">
    <source>
        <dbReference type="ARBA" id="ARBA00022692"/>
    </source>
</evidence>
<dbReference type="CDD" id="cd06225">
    <property type="entry name" value="HAMP"/>
    <property type="match status" value="1"/>
</dbReference>
<dbReference type="Pfam" id="PF02743">
    <property type="entry name" value="dCache_1"/>
    <property type="match status" value="1"/>
</dbReference>
<dbReference type="SUPFAM" id="SSF103190">
    <property type="entry name" value="Sensory domain-like"/>
    <property type="match status" value="1"/>
</dbReference>
<dbReference type="AlphaFoldDB" id="A0A1H6F4R2"/>
<dbReference type="InterPro" id="IPR036890">
    <property type="entry name" value="HATPase_C_sf"/>
</dbReference>
<dbReference type="InterPro" id="IPR033479">
    <property type="entry name" value="dCache_1"/>
</dbReference>
<dbReference type="PANTHER" id="PTHR43047:SF72">
    <property type="entry name" value="OSMOSENSING HISTIDINE PROTEIN KINASE SLN1"/>
    <property type="match status" value="1"/>
</dbReference>
<evidence type="ECO:0000256" key="5">
    <source>
        <dbReference type="ARBA" id="ARBA00022553"/>
    </source>
</evidence>
<dbReference type="SUPFAM" id="SSF55874">
    <property type="entry name" value="ATPase domain of HSP90 chaperone/DNA topoisomerase II/histidine kinase"/>
    <property type="match status" value="1"/>
</dbReference>
<evidence type="ECO:0000256" key="13">
    <source>
        <dbReference type="SAM" id="Phobius"/>
    </source>
</evidence>
<dbReference type="InterPro" id="IPR036097">
    <property type="entry name" value="HisK_dim/P_sf"/>
</dbReference>
<accession>A0A1H6F4R2</accession>
<evidence type="ECO:0000259" key="17">
    <source>
        <dbReference type="PROSITE" id="PS50885"/>
    </source>
</evidence>